<protein>
    <recommendedName>
        <fullName evidence="3">Lipoprotein</fullName>
    </recommendedName>
</protein>
<accession>A0ABT9URR4</accession>
<name>A0ABT9URR4_9FIRM</name>
<evidence type="ECO:0000313" key="1">
    <source>
        <dbReference type="EMBL" id="MDQ0148549.1"/>
    </source>
</evidence>
<proteinExistence type="predicted"/>
<dbReference type="EMBL" id="JAUSUF010000001">
    <property type="protein sequence ID" value="MDQ0148549.1"/>
    <property type="molecule type" value="Genomic_DNA"/>
</dbReference>
<gene>
    <name evidence="1" type="ORF">J2S18_000466</name>
</gene>
<organism evidence="1 2">
    <name type="scientific">Eubacterium multiforme</name>
    <dbReference type="NCBI Taxonomy" id="83339"/>
    <lineage>
        <taxon>Bacteria</taxon>
        <taxon>Bacillati</taxon>
        <taxon>Bacillota</taxon>
        <taxon>Clostridia</taxon>
        <taxon>Eubacteriales</taxon>
        <taxon>Eubacteriaceae</taxon>
        <taxon>Eubacterium</taxon>
    </lineage>
</organism>
<dbReference type="RefSeq" id="WP_307482734.1">
    <property type="nucleotide sequence ID" value="NZ_JAUSUF010000001.1"/>
</dbReference>
<sequence length="202" mass="23673">MRKTLIFLVSLIVLIGGGVYCIKNGNEKEVVQALQNYNENPNGQQIRKKEANKVENTNNRNFLDKIEGVWGNGIMYGYMNDSKPSTNISNKYSILVKKDIIISDYRYFNGFDNINYNKEFKDPYYKINKINEKNINDKLKDTYINKEALNGIDMNGQYYMVTITEEKNKDDKEYKNAPFFYTNGKVLIVNYKGCFFRYTKLN</sequence>
<evidence type="ECO:0008006" key="3">
    <source>
        <dbReference type="Google" id="ProtNLM"/>
    </source>
</evidence>
<keyword evidence="2" id="KW-1185">Reference proteome</keyword>
<dbReference type="Proteomes" id="UP001228504">
    <property type="component" value="Unassembled WGS sequence"/>
</dbReference>
<comment type="caution">
    <text evidence="1">The sequence shown here is derived from an EMBL/GenBank/DDBJ whole genome shotgun (WGS) entry which is preliminary data.</text>
</comment>
<evidence type="ECO:0000313" key="2">
    <source>
        <dbReference type="Proteomes" id="UP001228504"/>
    </source>
</evidence>
<reference evidence="1 2" key="1">
    <citation type="submission" date="2023-07" db="EMBL/GenBank/DDBJ databases">
        <title>Genomic Encyclopedia of Type Strains, Phase IV (KMG-IV): sequencing the most valuable type-strain genomes for metagenomic binning, comparative biology and taxonomic classification.</title>
        <authorList>
            <person name="Goeker M."/>
        </authorList>
    </citation>
    <scope>NUCLEOTIDE SEQUENCE [LARGE SCALE GENOMIC DNA]</scope>
    <source>
        <strain evidence="1 2">DSM 20694</strain>
    </source>
</reference>